<reference evidence="6" key="1">
    <citation type="submission" date="2024-04" db="EMBL/GenBank/DDBJ databases">
        <title>Phylogenomic analyses of a clade within the roseobacter group suggest taxonomic reassignments of species of the genera Aestuariivita, Citreicella, Loktanella, Nautella, Pelagibaca, Ruegeria, Thalassobius, Thiobacimonas and Tropicibacter, and the proposal o.</title>
        <authorList>
            <person name="Jeon C.O."/>
        </authorList>
    </citation>
    <scope>NUCLEOTIDE SEQUENCE [LARGE SCALE GENOMIC DNA]</scope>
    <source>
        <strain evidence="6">BS5-3</strain>
    </source>
</reference>
<dbReference type="SMART" id="SM00267">
    <property type="entry name" value="GGDEF"/>
    <property type="match status" value="1"/>
</dbReference>
<keyword evidence="3" id="KW-0472">Membrane</keyword>
<dbReference type="InterPro" id="IPR043128">
    <property type="entry name" value="Rev_trsase/Diguanyl_cyclase"/>
</dbReference>
<evidence type="ECO:0000313" key="5">
    <source>
        <dbReference type="EMBL" id="WZC49788.1"/>
    </source>
</evidence>
<dbReference type="Gene3D" id="3.30.70.270">
    <property type="match status" value="1"/>
</dbReference>
<dbReference type="EMBL" id="CP150951">
    <property type="protein sequence ID" value="WZC49788.1"/>
    <property type="molecule type" value="Genomic_DNA"/>
</dbReference>
<dbReference type="CDD" id="cd01949">
    <property type="entry name" value="GGDEF"/>
    <property type="match status" value="1"/>
</dbReference>
<dbReference type="InterPro" id="IPR029787">
    <property type="entry name" value="Nucleotide_cyclase"/>
</dbReference>
<evidence type="ECO:0000256" key="3">
    <source>
        <dbReference type="SAM" id="Phobius"/>
    </source>
</evidence>
<organism evidence="5 6">
    <name type="scientific">Yoonia phaeophyticola</name>
    <dbReference type="NCBI Taxonomy" id="3137369"/>
    <lineage>
        <taxon>Bacteria</taxon>
        <taxon>Pseudomonadati</taxon>
        <taxon>Pseudomonadota</taxon>
        <taxon>Alphaproteobacteria</taxon>
        <taxon>Rhodobacterales</taxon>
        <taxon>Paracoccaceae</taxon>
        <taxon>Yoonia</taxon>
    </lineage>
</organism>
<dbReference type="SUPFAM" id="SSF55073">
    <property type="entry name" value="Nucleotide cyclase"/>
    <property type="match status" value="1"/>
</dbReference>
<dbReference type="NCBIfam" id="TIGR00254">
    <property type="entry name" value="GGDEF"/>
    <property type="match status" value="1"/>
</dbReference>
<dbReference type="GO" id="GO:0052621">
    <property type="term" value="F:diguanylate cyclase activity"/>
    <property type="evidence" value="ECO:0007669"/>
    <property type="project" value="UniProtKB-EC"/>
</dbReference>
<evidence type="ECO:0000256" key="1">
    <source>
        <dbReference type="ARBA" id="ARBA00012528"/>
    </source>
</evidence>
<dbReference type="Proteomes" id="UP001440612">
    <property type="component" value="Chromosome"/>
</dbReference>
<dbReference type="PANTHER" id="PTHR45138:SF9">
    <property type="entry name" value="DIGUANYLATE CYCLASE DGCM-RELATED"/>
    <property type="match status" value="1"/>
</dbReference>
<accession>A0ABZ2V5E1</accession>
<keyword evidence="6" id="KW-1185">Reference proteome</keyword>
<evidence type="ECO:0000256" key="2">
    <source>
        <dbReference type="ARBA" id="ARBA00034247"/>
    </source>
</evidence>
<feature type="domain" description="GGDEF" evidence="4">
    <location>
        <begin position="108"/>
        <end position="239"/>
    </location>
</feature>
<feature type="transmembrane region" description="Helical" evidence="3">
    <location>
        <begin position="50"/>
        <end position="70"/>
    </location>
</feature>
<feature type="transmembrane region" description="Helical" evidence="3">
    <location>
        <begin position="16"/>
        <end position="38"/>
    </location>
</feature>
<dbReference type="Pfam" id="PF00990">
    <property type="entry name" value="GGDEF"/>
    <property type="match status" value="1"/>
</dbReference>
<evidence type="ECO:0000313" key="6">
    <source>
        <dbReference type="Proteomes" id="UP001440612"/>
    </source>
</evidence>
<keyword evidence="3" id="KW-1133">Transmembrane helix</keyword>
<proteinExistence type="predicted"/>
<gene>
    <name evidence="5" type="ORF">AABB29_03815</name>
</gene>
<keyword evidence="3" id="KW-0812">Transmembrane</keyword>
<sequence length="251" mass="27321">MKAIINILEPRSLGDVIIRLVVFIALFALANLVFLEFFDPPQSRQLPEALVHAAFVGGPFVLVFFALALYQRALIHHFRDLARKDGLTGVNNRDSFLAAAADRLESSVGGVVLLLDADHFKQVNDQHGHQTGDNCLQVIAETLHYNLRGADVIGRIGGEEFAVFLDYTMTRQAKIIAERLTKPIPFESAVTGETLTITMSIGAVEVEPGLTVDALLARADEALYHAKASGRACMSVWSEIQAEKQSLPAAG</sequence>
<dbReference type="EC" id="2.7.7.65" evidence="1"/>
<dbReference type="InterPro" id="IPR000160">
    <property type="entry name" value="GGDEF_dom"/>
</dbReference>
<name>A0ABZ2V5E1_9RHOB</name>
<keyword evidence="5" id="KW-0548">Nucleotidyltransferase</keyword>
<protein>
    <recommendedName>
        <fullName evidence="1">diguanylate cyclase</fullName>
        <ecNumber evidence="1">2.7.7.65</ecNumber>
    </recommendedName>
</protein>
<comment type="catalytic activity">
    <reaction evidence="2">
        <text>2 GTP = 3',3'-c-di-GMP + 2 diphosphate</text>
        <dbReference type="Rhea" id="RHEA:24898"/>
        <dbReference type="ChEBI" id="CHEBI:33019"/>
        <dbReference type="ChEBI" id="CHEBI:37565"/>
        <dbReference type="ChEBI" id="CHEBI:58805"/>
        <dbReference type="EC" id="2.7.7.65"/>
    </reaction>
</comment>
<dbReference type="InterPro" id="IPR050469">
    <property type="entry name" value="Diguanylate_Cyclase"/>
</dbReference>
<dbReference type="PROSITE" id="PS50887">
    <property type="entry name" value="GGDEF"/>
    <property type="match status" value="1"/>
</dbReference>
<dbReference type="RefSeq" id="WP_341367898.1">
    <property type="nucleotide sequence ID" value="NZ_CP150951.2"/>
</dbReference>
<keyword evidence="5" id="KW-0808">Transferase</keyword>
<dbReference type="PANTHER" id="PTHR45138">
    <property type="entry name" value="REGULATORY COMPONENTS OF SENSORY TRANSDUCTION SYSTEM"/>
    <property type="match status" value="1"/>
</dbReference>
<evidence type="ECO:0000259" key="4">
    <source>
        <dbReference type="PROSITE" id="PS50887"/>
    </source>
</evidence>